<accession>A0A6P6VC24</accession>
<evidence type="ECO:0000256" key="1">
    <source>
        <dbReference type="SAM" id="Phobius"/>
    </source>
</evidence>
<dbReference type="GeneID" id="113718801"/>
<evidence type="ECO:0000313" key="2">
    <source>
        <dbReference type="Proteomes" id="UP001652660"/>
    </source>
</evidence>
<organism evidence="2 3">
    <name type="scientific">Coffea arabica</name>
    <name type="common">Arabian coffee</name>
    <dbReference type="NCBI Taxonomy" id="13443"/>
    <lineage>
        <taxon>Eukaryota</taxon>
        <taxon>Viridiplantae</taxon>
        <taxon>Streptophyta</taxon>
        <taxon>Embryophyta</taxon>
        <taxon>Tracheophyta</taxon>
        <taxon>Spermatophyta</taxon>
        <taxon>Magnoliopsida</taxon>
        <taxon>eudicotyledons</taxon>
        <taxon>Gunneridae</taxon>
        <taxon>Pentapetalae</taxon>
        <taxon>asterids</taxon>
        <taxon>lamiids</taxon>
        <taxon>Gentianales</taxon>
        <taxon>Rubiaceae</taxon>
        <taxon>Ixoroideae</taxon>
        <taxon>Gardenieae complex</taxon>
        <taxon>Bertiereae - Coffeeae clade</taxon>
        <taxon>Coffeeae</taxon>
        <taxon>Coffea</taxon>
    </lineage>
</organism>
<keyword evidence="2" id="KW-1185">Reference proteome</keyword>
<feature type="transmembrane region" description="Helical" evidence="1">
    <location>
        <begin position="131"/>
        <end position="148"/>
    </location>
</feature>
<dbReference type="Proteomes" id="UP001652660">
    <property type="component" value="Chromosome 11e"/>
</dbReference>
<name>A0A6P6VC24_COFAR</name>
<keyword evidence="1" id="KW-0812">Transmembrane</keyword>
<evidence type="ECO:0000313" key="3">
    <source>
        <dbReference type="RefSeq" id="XP_027099517.1"/>
    </source>
</evidence>
<dbReference type="AlphaFoldDB" id="A0A6P6VC24"/>
<proteinExistence type="predicted"/>
<keyword evidence="1" id="KW-1133">Transmembrane helix</keyword>
<feature type="transmembrane region" description="Helical" evidence="1">
    <location>
        <begin position="81"/>
        <end position="99"/>
    </location>
</feature>
<dbReference type="RefSeq" id="XP_027099517.1">
    <property type="nucleotide sequence ID" value="XM_027243716.2"/>
</dbReference>
<sequence length="153" mass="16478">MISQALSSSFLPSSITRPTSPFLPTHWILSSLSLHHYYPAAVSWASPATTTRFFMASALGGGGGGGSTSRGFWEWIRPSPGFYVSPFAVVCVLLGICVVNKKIFLWLVWNWFRAVVLGILAIALLDNPMTALISALAAIVAAIQLLLARSQRA</sequence>
<gene>
    <name evidence="3" type="primary">LOC113718801</name>
</gene>
<reference evidence="2" key="1">
    <citation type="journal article" date="2025" name="Foods">
        <title>Unveiling the Microbial Signatures of Arabica Coffee Cherries: Insights into Ripeness Specific Diversity, Functional Traits, and Implications for Quality and Safety.</title>
        <authorList>
            <consortium name="RefSeq"/>
            <person name="Tenea G.N."/>
            <person name="Cifuentes V."/>
            <person name="Reyes P."/>
            <person name="Cevallos-Vallejos M."/>
        </authorList>
    </citation>
    <scope>NUCLEOTIDE SEQUENCE [LARGE SCALE GENOMIC DNA]</scope>
</reference>
<reference evidence="3" key="2">
    <citation type="submission" date="2025-08" db="UniProtKB">
        <authorList>
            <consortium name="RefSeq"/>
        </authorList>
    </citation>
    <scope>IDENTIFICATION</scope>
    <source>
        <tissue evidence="3">Leaves</tissue>
    </source>
</reference>
<protein>
    <submittedName>
        <fullName evidence="3">Uncharacterized protein</fullName>
    </submittedName>
</protein>
<keyword evidence="1" id="KW-0472">Membrane</keyword>
<feature type="transmembrane region" description="Helical" evidence="1">
    <location>
        <begin position="106"/>
        <end position="125"/>
    </location>
</feature>